<evidence type="ECO:0000256" key="3">
    <source>
        <dbReference type="ARBA" id="ARBA00023136"/>
    </source>
</evidence>
<evidence type="ECO:0000256" key="1">
    <source>
        <dbReference type="ARBA" id="ARBA00004370"/>
    </source>
</evidence>
<dbReference type="AlphaFoldDB" id="A0A8T0ATV6"/>
<keyword evidence="2 5" id="KW-0812">Transmembrane</keyword>
<evidence type="ECO:0000313" key="9">
    <source>
        <dbReference type="Proteomes" id="UP000606274"/>
    </source>
</evidence>
<dbReference type="Pfam" id="PF07686">
    <property type="entry name" value="V-set"/>
    <property type="match status" value="1"/>
</dbReference>
<dbReference type="SMART" id="SM00409">
    <property type="entry name" value="IG"/>
    <property type="match status" value="2"/>
</dbReference>
<gene>
    <name evidence="8" type="ORF">HF521_005958</name>
</gene>
<feature type="domain" description="Immunoglobulin" evidence="7">
    <location>
        <begin position="121"/>
        <end position="224"/>
    </location>
</feature>
<dbReference type="InterPro" id="IPR050671">
    <property type="entry name" value="CD300_family_receptors"/>
</dbReference>
<evidence type="ECO:0000256" key="5">
    <source>
        <dbReference type="SAM" id="Phobius"/>
    </source>
</evidence>
<evidence type="ECO:0000259" key="7">
    <source>
        <dbReference type="SMART" id="SM00409"/>
    </source>
</evidence>
<dbReference type="InterPro" id="IPR003599">
    <property type="entry name" value="Ig_sub"/>
</dbReference>
<reference evidence="8" key="1">
    <citation type="submission" date="2020-08" db="EMBL/GenBank/DDBJ databases">
        <title>Chromosome-level assembly of Southern catfish (Silurus meridionalis) provides insights into visual adaptation to the nocturnal and benthic lifestyles.</title>
        <authorList>
            <person name="Zhang Y."/>
            <person name="Wang D."/>
            <person name="Peng Z."/>
        </authorList>
    </citation>
    <scope>NUCLEOTIDE SEQUENCE</scope>
    <source>
        <strain evidence="8">SWU-2019-XX</strain>
        <tissue evidence="8">Muscle</tissue>
    </source>
</reference>
<comment type="caution">
    <text evidence="8">The sequence shown here is derived from an EMBL/GenBank/DDBJ whole genome shotgun (WGS) entry which is preliminary data.</text>
</comment>
<feature type="domain" description="Immunoglobulin" evidence="7">
    <location>
        <begin position="18"/>
        <end position="113"/>
    </location>
</feature>
<dbReference type="InterPro" id="IPR036179">
    <property type="entry name" value="Ig-like_dom_sf"/>
</dbReference>
<keyword evidence="3 5" id="KW-0472">Membrane</keyword>
<dbReference type="EMBL" id="JABFDY010000016">
    <property type="protein sequence ID" value="KAF7695864.1"/>
    <property type="molecule type" value="Genomic_DNA"/>
</dbReference>
<feature type="transmembrane region" description="Helical" evidence="5">
    <location>
        <begin position="258"/>
        <end position="279"/>
    </location>
</feature>
<evidence type="ECO:0000313" key="8">
    <source>
        <dbReference type="EMBL" id="KAF7695864.1"/>
    </source>
</evidence>
<name>A0A8T0ATV6_SILME</name>
<dbReference type="PANTHER" id="PTHR11860:SF87">
    <property type="entry name" value="CMRF35-LIKE MOLECULE 8"/>
    <property type="match status" value="1"/>
</dbReference>
<accession>A0A8T0ATV6</accession>
<evidence type="ECO:0000256" key="2">
    <source>
        <dbReference type="ARBA" id="ARBA00022692"/>
    </source>
</evidence>
<feature type="compositionally biased region" description="Basic and acidic residues" evidence="4">
    <location>
        <begin position="295"/>
        <end position="305"/>
    </location>
</feature>
<evidence type="ECO:0000256" key="6">
    <source>
        <dbReference type="SAM" id="SignalP"/>
    </source>
</evidence>
<comment type="subcellular location">
    <subcellularLocation>
        <location evidence="1">Membrane</location>
    </subcellularLocation>
</comment>
<dbReference type="InterPro" id="IPR013106">
    <property type="entry name" value="Ig_V-set"/>
</dbReference>
<dbReference type="Gene3D" id="2.60.40.10">
    <property type="entry name" value="Immunoglobulins"/>
    <property type="match status" value="2"/>
</dbReference>
<evidence type="ECO:0000256" key="4">
    <source>
        <dbReference type="SAM" id="MobiDB-lite"/>
    </source>
</evidence>
<keyword evidence="9" id="KW-1185">Reference proteome</keyword>
<dbReference type="PANTHER" id="PTHR11860">
    <property type="entry name" value="POLYMERIC-IMMUNOGLOBULIN RECEPTOR"/>
    <property type="match status" value="1"/>
</dbReference>
<feature type="region of interest" description="Disordered" evidence="4">
    <location>
        <begin position="287"/>
        <end position="315"/>
    </location>
</feature>
<keyword evidence="6" id="KW-0732">Signal</keyword>
<dbReference type="Proteomes" id="UP000606274">
    <property type="component" value="Unassembled WGS sequence"/>
</dbReference>
<dbReference type="OrthoDB" id="8442846at2759"/>
<dbReference type="InterPro" id="IPR013783">
    <property type="entry name" value="Ig-like_fold"/>
</dbReference>
<protein>
    <recommendedName>
        <fullName evidence="7">Immunoglobulin domain-containing protein</fullName>
    </recommendedName>
</protein>
<dbReference type="GO" id="GO:0005886">
    <property type="term" value="C:plasma membrane"/>
    <property type="evidence" value="ECO:0007669"/>
    <property type="project" value="TreeGrafter"/>
</dbReference>
<proteinExistence type="predicted"/>
<dbReference type="GO" id="GO:0004888">
    <property type="term" value="F:transmembrane signaling receptor activity"/>
    <property type="evidence" value="ECO:0007669"/>
    <property type="project" value="TreeGrafter"/>
</dbReference>
<organism evidence="8 9">
    <name type="scientific">Silurus meridionalis</name>
    <name type="common">Southern catfish</name>
    <name type="synonym">Silurus soldatovi meridionalis</name>
    <dbReference type="NCBI Taxonomy" id="175797"/>
    <lineage>
        <taxon>Eukaryota</taxon>
        <taxon>Metazoa</taxon>
        <taxon>Chordata</taxon>
        <taxon>Craniata</taxon>
        <taxon>Vertebrata</taxon>
        <taxon>Euteleostomi</taxon>
        <taxon>Actinopterygii</taxon>
        <taxon>Neopterygii</taxon>
        <taxon>Teleostei</taxon>
        <taxon>Ostariophysi</taxon>
        <taxon>Siluriformes</taxon>
        <taxon>Siluridae</taxon>
        <taxon>Silurus</taxon>
    </lineage>
</organism>
<feature type="signal peptide" evidence="6">
    <location>
        <begin position="1"/>
        <end position="18"/>
    </location>
</feature>
<keyword evidence="5" id="KW-1133">Transmembrane helix</keyword>
<dbReference type="SUPFAM" id="SSF48726">
    <property type="entry name" value="Immunoglobulin"/>
    <property type="match status" value="2"/>
</dbReference>
<sequence>MKILLIFTLCLVSGPVTCSDVIGYSGGSVIIFSNINWYTHDSKYICKVKENDCSDIIRADTKRSKVQDGRFKLYSNTNDLFLVLIRKLKPQDAGTYRFGLGNQNNSTVNLKVYNSAFCGVPKILNAYLGQNITITCKYPGEYESNNKYIDSVDDNNLIKNILNTNTNSQNGRFSITDDKSAKVLSVNISNVTETDEVFYLLGVWNGDGAVRYYTYFAEIQLHIKGSSTTIQPTTTGSNMMTSSSQTEIQSTMCFSSSAFISVCVCMALLLIGGFALMIYKLRCQKTQGSRPSSRRHPEAFNKAHSDPGNNQADYECLDPETQLTPVYDTIQV</sequence>
<feature type="chain" id="PRO_5035899582" description="Immunoglobulin domain-containing protein" evidence="6">
    <location>
        <begin position="19"/>
        <end position="332"/>
    </location>
</feature>